<dbReference type="EMBL" id="CP041238">
    <property type="protein sequence ID" value="QLL61681.1"/>
    <property type="molecule type" value="Genomic_DNA"/>
</dbReference>
<dbReference type="AlphaFoldDB" id="A0A859QSW2"/>
<sequence>MKNRIDTLPDAFARHRHAFNGGGVFILAVTPDGWGFRCYPVESGLEAEELSRADMIAALMELYSPAAFRAL</sequence>
<evidence type="ECO:0000313" key="2">
    <source>
        <dbReference type="Proteomes" id="UP000510721"/>
    </source>
</evidence>
<keyword evidence="2" id="KW-1185">Reference proteome</keyword>
<dbReference type="RefSeq" id="WP_180941227.1">
    <property type="nucleotide sequence ID" value="NZ_CP041238.1"/>
</dbReference>
<proteinExistence type="predicted"/>
<organism evidence="1 2">
    <name type="scientific">Sinorhizobium mexicanum</name>
    <dbReference type="NCBI Taxonomy" id="375549"/>
    <lineage>
        <taxon>Bacteria</taxon>
        <taxon>Pseudomonadati</taxon>
        <taxon>Pseudomonadota</taxon>
        <taxon>Alphaproteobacteria</taxon>
        <taxon>Hyphomicrobiales</taxon>
        <taxon>Rhizobiaceae</taxon>
        <taxon>Sinorhizobium/Ensifer group</taxon>
        <taxon>Sinorhizobium</taxon>
    </lineage>
</organism>
<dbReference type="Proteomes" id="UP000510721">
    <property type="component" value="Chromosome"/>
</dbReference>
<protein>
    <submittedName>
        <fullName evidence="1">Uncharacterized protein</fullName>
    </submittedName>
</protein>
<accession>A0A859QSW2</accession>
<reference evidence="1 2" key="1">
    <citation type="submission" date="2019-06" db="EMBL/GenBank/DDBJ databases">
        <title>Complete genome sequence of Ensifer mexicanus ITTG R7 isolated from nodules of Acacia angustissima (Mill.) Kuntze.</title>
        <authorList>
            <person name="Rincon-Rosales R."/>
            <person name="Rogel M.A."/>
            <person name="Guerrero G."/>
            <person name="Rincon-Molina C.I."/>
            <person name="Lopez-Lopez A."/>
            <person name="Martinez-Romero E."/>
        </authorList>
    </citation>
    <scope>NUCLEOTIDE SEQUENCE [LARGE SCALE GENOMIC DNA]</scope>
    <source>
        <strain evidence="1 2">ITTG R7</strain>
    </source>
</reference>
<name>A0A859QSW2_9HYPH</name>
<gene>
    <name evidence="1" type="ORF">FKV68_09595</name>
</gene>
<dbReference type="KEGG" id="emx:FKV68_09595"/>
<evidence type="ECO:0000313" key="1">
    <source>
        <dbReference type="EMBL" id="QLL61681.1"/>
    </source>
</evidence>